<dbReference type="InterPro" id="IPR030678">
    <property type="entry name" value="Peptide/Ni-bd"/>
</dbReference>
<comment type="similarity">
    <text evidence="1">Belongs to the bacterial solute-binding protein 5 family.</text>
</comment>
<sequence length="539" mass="57969">MTWTTPAATPRRPRGLAFAAALGALAITASACSSDASSAPGGGGDTTLTIGLATEAECWDPQQDNFGYGLSIGRQIVDSLTARDGNDLTKIEPWLATSWEVSPDATTYTFKLRDGVTFSDGAKLDASVVKANFETLAKIKGANGAAFVAGLKEITTPDPLTVSIRFTQPNAAFLQATSNYQLGLVSPVTLAKTPEERCGQGVIGSGPFVVKEAVRNQRATLERREDYAWPAKVYKRTGPAGIKTLVFRIVPEASVRTGGVSSRQIDVAQTVSWQDGAVLEKGANTQLLRAVNRVPAVSLEVNTSRPILSEEAVRVALTHAIDRKGLTETAHNGFTVPATGSLTAASPFHIDQSDALRYDPALSKDLLEKAGWTVGGDGIRTKNGQRLVITASFAANPDNQTFLEVIQQQVREVGIEFKLRPLPTTDFNKALVAGDYDVHRWSGALVDADALRILFSTKTLNKAQLPPDNDLEPLLQKQVGLADPAERRKVIDDIQRILVERAYQIPVFDMVNLWGASKKVTGVRFDDSAIILYEAQVNG</sequence>
<dbReference type="Gene3D" id="3.10.105.10">
    <property type="entry name" value="Dipeptide-binding Protein, Domain 3"/>
    <property type="match status" value="1"/>
</dbReference>
<protein>
    <submittedName>
        <fullName evidence="6">ABC transporter substrate-binding protein</fullName>
    </submittedName>
</protein>
<dbReference type="CDD" id="cd08492">
    <property type="entry name" value="PBP2_NikA_DppA_OppA_like_15"/>
    <property type="match status" value="1"/>
</dbReference>
<accession>A0ABY5WC92</accession>
<gene>
    <name evidence="6" type="ORF">Dfulv_22310</name>
</gene>
<feature type="domain" description="Solute-binding protein family 5" evidence="5">
    <location>
        <begin position="90"/>
        <end position="457"/>
    </location>
</feature>
<keyword evidence="7" id="KW-1185">Reference proteome</keyword>
<evidence type="ECO:0000259" key="5">
    <source>
        <dbReference type="Pfam" id="PF00496"/>
    </source>
</evidence>
<dbReference type="PANTHER" id="PTHR30290:SF9">
    <property type="entry name" value="OLIGOPEPTIDE-BINDING PROTEIN APPA"/>
    <property type="match status" value="1"/>
</dbReference>
<evidence type="ECO:0000256" key="2">
    <source>
        <dbReference type="ARBA" id="ARBA00022448"/>
    </source>
</evidence>
<dbReference type="Proteomes" id="UP001059617">
    <property type="component" value="Chromosome"/>
</dbReference>
<dbReference type="RefSeq" id="WP_259866391.1">
    <property type="nucleotide sequence ID" value="NZ_BAAAST010000004.1"/>
</dbReference>
<reference evidence="6" key="2">
    <citation type="submission" date="2022-09" db="EMBL/GenBank/DDBJ databases">
        <title>Biosynthetic gene clusters of Dactylosporangioum fulvum.</title>
        <authorList>
            <person name="Caradec T."/>
        </authorList>
    </citation>
    <scope>NUCLEOTIDE SEQUENCE</scope>
    <source>
        <strain evidence="6">NRRL B-16292</strain>
    </source>
</reference>
<dbReference type="Gene3D" id="3.40.190.10">
    <property type="entry name" value="Periplasmic binding protein-like II"/>
    <property type="match status" value="1"/>
</dbReference>
<dbReference type="Pfam" id="PF00496">
    <property type="entry name" value="SBP_bac_5"/>
    <property type="match status" value="1"/>
</dbReference>
<evidence type="ECO:0000256" key="4">
    <source>
        <dbReference type="SAM" id="SignalP"/>
    </source>
</evidence>
<dbReference type="PIRSF" id="PIRSF002741">
    <property type="entry name" value="MppA"/>
    <property type="match status" value="1"/>
</dbReference>
<reference evidence="6" key="1">
    <citation type="submission" date="2021-04" db="EMBL/GenBank/DDBJ databases">
        <authorList>
            <person name="Hartkoorn R.C."/>
            <person name="Beaudoing E."/>
            <person name="Hot D."/>
        </authorList>
    </citation>
    <scope>NUCLEOTIDE SEQUENCE</scope>
    <source>
        <strain evidence="6">NRRL B-16292</strain>
    </source>
</reference>
<feature type="signal peptide" evidence="4">
    <location>
        <begin position="1"/>
        <end position="31"/>
    </location>
</feature>
<organism evidence="6 7">
    <name type="scientific">Dactylosporangium fulvum</name>
    <dbReference type="NCBI Taxonomy" id="53359"/>
    <lineage>
        <taxon>Bacteria</taxon>
        <taxon>Bacillati</taxon>
        <taxon>Actinomycetota</taxon>
        <taxon>Actinomycetes</taxon>
        <taxon>Micromonosporales</taxon>
        <taxon>Micromonosporaceae</taxon>
        <taxon>Dactylosporangium</taxon>
    </lineage>
</organism>
<dbReference type="InterPro" id="IPR039424">
    <property type="entry name" value="SBP_5"/>
</dbReference>
<dbReference type="EMBL" id="CP073720">
    <property type="protein sequence ID" value="UWP86824.1"/>
    <property type="molecule type" value="Genomic_DNA"/>
</dbReference>
<name>A0ABY5WC92_9ACTN</name>
<evidence type="ECO:0000313" key="7">
    <source>
        <dbReference type="Proteomes" id="UP001059617"/>
    </source>
</evidence>
<keyword evidence="2" id="KW-0813">Transport</keyword>
<dbReference type="InterPro" id="IPR000914">
    <property type="entry name" value="SBP_5_dom"/>
</dbReference>
<feature type="chain" id="PRO_5045936396" evidence="4">
    <location>
        <begin position="32"/>
        <end position="539"/>
    </location>
</feature>
<proteinExistence type="inferred from homology"/>
<dbReference type="SUPFAM" id="SSF53850">
    <property type="entry name" value="Periplasmic binding protein-like II"/>
    <property type="match status" value="1"/>
</dbReference>
<dbReference type="PANTHER" id="PTHR30290">
    <property type="entry name" value="PERIPLASMIC BINDING COMPONENT OF ABC TRANSPORTER"/>
    <property type="match status" value="1"/>
</dbReference>
<evidence type="ECO:0000256" key="3">
    <source>
        <dbReference type="ARBA" id="ARBA00022729"/>
    </source>
</evidence>
<evidence type="ECO:0000256" key="1">
    <source>
        <dbReference type="ARBA" id="ARBA00005695"/>
    </source>
</evidence>
<keyword evidence="3 4" id="KW-0732">Signal</keyword>
<evidence type="ECO:0000313" key="6">
    <source>
        <dbReference type="EMBL" id="UWP86824.1"/>
    </source>
</evidence>